<evidence type="ECO:0000256" key="1">
    <source>
        <dbReference type="SAM" id="Phobius"/>
    </source>
</evidence>
<reference evidence="2" key="1">
    <citation type="journal article" date="2015" name="Nature">
        <title>Complex archaea that bridge the gap between prokaryotes and eukaryotes.</title>
        <authorList>
            <person name="Spang A."/>
            <person name="Saw J.H."/>
            <person name="Jorgensen S.L."/>
            <person name="Zaremba-Niedzwiedzka K."/>
            <person name="Martijn J."/>
            <person name="Lind A.E."/>
            <person name="van Eijk R."/>
            <person name="Schleper C."/>
            <person name="Guy L."/>
            <person name="Ettema T.J."/>
        </authorList>
    </citation>
    <scope>NUCLEOTIDE SEQUENCE</scope>
</reference>
<keyword evidence="1" id="KW-0812">Transmembrane</keyword>
<keyword evidence="1" id="KW-0472">Membrane</keyword>
<comment type="caution">
    <text evidence="2">The sequence shown here is derived from an EMBL/GenBank/DDBJ whole genome shotgun (WGS) entry which is preliminary data.</text>
</comment>
<proteinExistence type="predicted"/>
<gene>
    <name evidence="2" type="ORF">LCGC14_2033990</name>
</gene>
<evidence type="ECO:0000313" key="2">
    <source>
        <dbReference type="EMBL" id="KKL77531.1"/>
    </source>
</evidence>
<accession>A0A0F9FGE9</accession>
<feature type="transmembrane region" description="Helical" evidence="1">
    <location>
        <begin position="20"/>
        <end position="45"/>
    </location>
</feature>
<protein>
    <submittedName>
        <fullName evidence="2">Uncharacterized protein</fullName>
    </submittedName>
</protein>
<keyword evidence="1" id="KW-1133">Transmembrane helix</keyword>
<feature type="transmembrane region" description="Helical" evidence="1">
    <location>
        <begin position="174"/>
        <end position="192"/>
    </location>
</feature>
<organism evidence="2">
    <name type="scientific">marine sediment metagenome</name>
    <dbReference type="NCBI Taxonomy" id="412755"/>
    <lineage>
        <taxon>unclassified sequences</taxon>
        <taxon>metagenomes</taxon>
        <taxon>ecological metagenomes</taxon>
    </lineage>
</organism>
<dbReference type="AlphaFoldDB" id="A0A0F9FGE9"/>
<name>A0A0F9FGE9_9ZZZZ</name>
<dbReference type="EMBL" id="LAZR01023725">
    <property type="protein sequence ID" value="KKL77531.1"/>
    <property type="molecule type" value="Genomic_DNA"/>
</dbReference>
<sequence length="227" mass="26406">MVFGIPGTDNFMSSIGWAKFTTGVGLFFLTIFLFILVGGVLFWWLNRKYDRKVDIHNIVWWEEIGEHMQLYGQSDKARELTIPGTNVKVFYIKARKMYLPRFTIKVGERTYFVGIRKNREIVNWRPKNLNKDMIESGLDYDHRDMRYASTNLKAMVDRNYRQKALPWYLEHKELIGVLILIIVVSGSFWFLFGKVEELLTLAGQILENAGVILNEANGMRNSGVVQV</sequence>